<dbReference type="Proteomes" id="UP000014028">
    <property type="component" value="Unassembled WGS sequence"/>
</dbReference>
<dbReference type="RefSeq" id="WP_016121727.1">
    <property type="nucleotide sequence ID" value="NZ_KB976820.1"/>
</dbReference>
<organism evidence="1 2">
    <name type="scientific">Bacillus cereus VD184</name>
    <dbReference type="NCBI Taxonomy" id="1053242"/>
    <lineage>
        <taxon>Bacteria</taxon>
        <taxon>Bacillati</taxon>
        <taxon>Bacillota</taxon>
        <taxon>Bacilli</taxon>
        <taxon>Bacillales</taxon>
        <taxon>Bacillaceae</taxon>
        <taxon>Bacillus</taxon>
        <taxon>Bacillus cereus group</taxon>
    </lineage>
</organism>
<dbReference type="AlphaFoldDB" id="A0A9W5RBM0"/>
<dbReference type="EMBL" id="AHFK01000018">
    <property type="protein sequence ID" value="EOQ19769.1"/>
    <property type="molecule type" value="Genomic_DNA"/>
</dbReference>
<evidence type="ECO:0000313" key="1">
    <source>
        <dbReference type="EMBL" id="EOQ19769.1"/>
    </source>
</evidence>
<comment type="caution">
    <text evidence="1">The sequence shown here is derived from an EMBL/GenBank/DDBJ whole genome shotgun (WGS) entry which is preliminary data.</text>
</comment>
<protein>
    <submittedName>
        <fullName evidence="1">Uncharacterized protein</fullName>
    </submittedName>
</protein>
<sequence>MTLNIMNTQLQFQSYLEKQSDCRLSIDKNLLEFNKPFNPIDPTNQLGLTISDLIDQFGQLKSFNEVCSEKEVSYKQWVAAVHNLKKIKNDIERKDKPETLIESFHFYKDKYKNEAEPISFALAKVFQQALDQDLSAELSDFQTWFKKEYYKDGEKTEPFHTPIIDLRSGNYSQKPVFVPVVFSNGKK</sequence>
<proteinExistence type="predicted"/>
<name>A0A9W5RBM0_BACCE</name>
<gene>
    <name evidence="1" type="ORF">IKC_04243</name>
</gene>
<accession>A0A9W5RBM0</accession>
<reference evidence="1 2" key="1">
    <citation type="submission" date="2012-12" db="EMBL/GenBank/DDBJ databases">
        <title>The Genome Sequence of Bacillus cereus VD184.</title>
        <authorList>
            <consortium name="The Broad Institute Genome Sequencing Platform"/>
            <consortium name="The Broad Institute Genome Sequencing Center for Infectious Disease"/>
            <person name="Feldgarden M."/>
            <person name="Van der Auwera G.A."/>
            <person name="Mahillon J."/>
            <person name="Duprez V."/>
            <person name="Timmery S."/>
            <person name="Mattelet C."/>
            <person name="Dierick K."/>
            <person name="Sun M."/>
            <person name="Yu Z."/>
            <person name="Zhu L."/>
            <person name="Hu X."/>
            <person name="Shank E.B."/>
            <person name="Swiecicka I."/>
            <person name="Hansen B.M."/>
            <person name="Andrup L."/>
            <person name="Walker B."/>
            <person name="Young S.K."/>
            <person name="Zeng Q."/>
            <person name="Gargeya S."/>
            <person name="Fitzgerald M."/>
            <person name="Haas B."/>
            <person name="Abouelleil A."/>
            <person name="Alvarado L."/>
            <person name="Arachchi H.M."/>
            <person name="Berlin A.M."/>
            <person name="Chapman S.B."/>
            <person name="Dewar J."/>
            <person name="Goldberg J."/>
            <person name="Griggs A."/>
            <person name="Gujja S."/>
            <person name="Hansen M."/>
            <person name="Howarth C."/>
            <person name="Imamovic A."/>
            <person name="Larimer J."/>
            <person name="McCowan C."/>
            <person name="Murphy C."/>
            <person name="Neiman D."/>
            <person name="Pearson M."/>
            <person name="Priest M."/>
            <person name="Roberts A."/>
            <person name="Saif S."/>
            <person name="Shea T."/>
            <person name="Sisk P."/>
            <person name="Sykes S."/>
            <person name="Wortman J."/>
            <person name="Nusbaum C."/>
            <person name="Birren B."/>
        </authorList>
    </citation>
    <scope>NUCLEOTIDE SEQUENCE [LARGE SCALE GENOMIC DNA]</scope>
    <source>
        <strain evidence="1 2">VD184</strain>
    </source>
</reference>
<evidence type="ECO:0000313" key="2">
    <source>
        <dbReference type="Proteomes" id="UP000014028"/>
    </source>
</evidence>